<protein>
    <recommendedName>
        <fullName evidence="3">Heterokaryon incompatibility domain-containing protein</fullName>
    </recommendedName>
</protein>
<organism evidence="1 2">
    <name type="scientific">Cytospora paraplurivora</name>
    <dbReference type="NCBI Taxonomy" id="2898453"/>
    <lineage>
        <taxon>Eukaryota</taxon>
        <taxon>Fungi</taxon>
        <taxon>Dikarya</taxon>
        <taxon>Ascomycota</taxon>
        <taxon>Pezizomycotina</taxon>
        <taxon>Sordariomycetes</taxon>
        <taxon>Sordariomycetidae</taxon>
        <taxon>Diaporthales</taxon>
        <taxon>Cytosporaceae</taxon>
        <taxon>Cytospora</taxon>
    </lineage>
</organism>
<accession>A0AAN9YHE5</accession>
<gene>
    <name evidence="1" type="ORF">SLS53_004189</name>
</gene>
<evidence type="ECO:0000313" key="1">
    <source>
        <dbReference type="EMBL" id="KAK7743104.1"/>
    </source>
</evidence>
<comment type="caution">
    <text evidence="1">The sequence shown here is derived from an EMBL/GenBank/DDBJ whole genome shotgun (WGS) entry which is preliminary data.</text>
</comment>
<sequence length="509" mass="55881">MGYIYSEACEVIAVLSPTILPSLTYMRENKQLDVDEPHMFALQGDEWVTRAWTYQEAVNAKCLSITCEGSGHIIISGQEFLNRLGHMLDHLPVEPLERRVRYPRLDALEDLVDYLTAAYEERSALQVMAKMDRRSHGRPEDHFYAMIGAISSHLASSTGAESACEAFMLICERKGDFSFIYSVAPRTTEPGRRWRPVPGDLPAVLQWDCTGAGEPGRMIDGGLLLLEEVVKLGLGDLSAEADKFIHDWLDLIGRQLPKGASPADLRVHVFDALRLMGFTGPGESYATTIGLFLPVSHVSQDEVDHVLVSSSLRWIFGSPGLLCCRSGEQVCAINSSGSNGRPDHGGGVRPIDNKHKTSFAQWVRDLFRTNDENKGQPEPPDDSLLQTRDLEITVHDTTPNITEVVAVACDERRRKVTVDVKVSASVTARSRRLAAGGRPVLPTKWLVKRSAQAKFRRSKSGTCHSVAMATEKATRDAAEEAHNRAITLATMNAAAKALGDVAAQARGVL</sequence>
<evidence type="ECO:0000313" key="2">
    <source>
        <dbReference type="Proteomes" id="UP001320245"/>
    </source>
</evidence>
<dbReference type="AlphaFoldDB" id="A0AAN9YHE5"/>
<reference evidence="1 2" key="1">
    <citation type="journal article" date="2023" name="PLoS ONE">
        <title>Cytospora paraplurivora sp. nov. isolated from orchards with fruit tree decline syndrome in Ontario, Canada.</title>
        <authorList>
            <person name="Ilyukhin E."/>
            <person name="Nguyen H.D.T."/>
            <person name="Castle A.J."/>
            <person name="Ellouze W."/>
        </authorList>
    </citation>
    <scope>NUCLEOTIDE SEQUENCE [LARGE SCALE GENOMIC DNA]</scope>
    <source>
        <strain evidence="1 2">FDS-564</strain>
    </source>
</reference>
<dbReference type="Proteomes" id="UP001320245">
    <property type="component" value="Unassembled WGS sequence"/>
</dbReference>
<proteinExistence type="predicted"/>
<evidence type="ECO:0008006" key="3">
    <source>
        <dbReference type="Google" id="ProtNLM"/>
    </source>
</evidence>
<name>A0AAN9YHE5_9PEZI</name>
<dbReference type="EMBL" id="JAJSPL020000014">
    <property type="protein sequence ID" value="KAK7743104.1"/>
    <property type="molecule type" value="Genomic_DNA"/>
</dbReference>
<keyword evidence="2" id="KW-1185">Reference proteome</keyword>